<evidence type="ECO:0000256" key="1">
    <source>
        <dbReference type="SAM" id="Phobius"/>
    </source>
</evidence>
<comment type="caution">
    <text evidence="2">The sequence shown here is derived from an EMBL/GenBank/DDBJ whole genome shotgun (WGS) entry which is preliminary data.</text>
</comment>
<gene>
    <name evidence="2" type="ORF">E2C01_058447</name>
</gene>
<evidence type="ECO:0000313" key="2">
    <source>
        <dbReference type="EMBL" id="MPC64334.1"/>
    </source>
</evidence>
<sequence length="88" mass="9769">MEEQQGAVWRAWRGWSGRVRSLLHCRAACRGNNTSLLLPLSLSRTNSLRCLKVQVLYLIFLTALTAVRGGAVLRKICNALHCSCVSRG</sequence>
<dbReference type="Proteomes" id="UP000324222">
    <property type="component" value="Unassembled WGS sequence"/>
</dbReference>
<feature type="transmembrane region" description="Helical" evidence="1">
    <location>
        <begin position="55"/>
        <end position="73"/>
    </location>
</feature>
<reference evidence="2 3" key="1">
    <citation type="submission" date="2019-05" db="EMBL/GenBank/DDBJ databases">
        <title>Another draft genome of Portunus trituberculatus and its Hox gene families provides insights of decapod evolution.</title>
        <authorList>
            <person name="Jeong J.-H."/>
            <person name="Song I."/>
            <person name="Kim S."/>
            <person name="Choi T."/>
            <person name="Kim D."/>
            <person name="Ryu S."/>
            <person name="Kim W."/>
        </authorList>
    </citation>
    <scope>NUCLEOTIDE SEQUENCE [LARGE SCALE GENOMIC DNA]</scope>
    <source>
        <tissue evidence="2">Muscle</tissue>
    </source>
</reference>
<dbReference type="AlphaFoldDB" id="A0A5B7H652"/>
<keyword evidence="3" id="KW-1185">Reference proteome</keyword>
<name>A0A5B7H652_PORTR</name>
<accession>A0A5B7H652</accession>
<protein>
    <submittedName>
        <fullName evidence="2">Uncharacterized protein</fullName>
    </submittedName>
</protein>
<dbReference type="EMBL" id="VSRR010021935">
    <property type="protein sequence ID" value="MPC64334.1"/>
    <property type="molecule type" value="Genomic_DNA"/>
</dbReference>
<proteinExistence type="predicted"/>
<evidence type="ECO:0000313" key="3">
    <source>
        <dbReference type="Proteomes" id="UP000324222"/>
    </source>
</evidence>
<organism evidence="2 3">
    <name type="scientific">Portunus trituberculatus</name>
    <name type="common">Swimming crab</name>
    <name type="synonym">Neptunus trituberculatus</name>
    <dbReference type="NCBI Taxonomy" id="210409"/>
    <lineage>
        <taxon>Eukaryota</taxon>
        <taxon>Metazoa</taxon>
        <taxon>Ecdysozoa</taxon>
        <taxon>Arthropoda</taxon>
        <taxon>Crustacea</taxon>
        <taxon>Multicrustacea</taxon>
        <taxon>Malacostraca</taxon>
        <taxon>Eumalacostraca</taxon>
        <taxon>Eucarida</taxon>
        <taxon>Decapoda</taxon>
        <taxon>Pleocyemata</taxon>
        <taxon>Brachyura</taxon>
        <taxon>Eubrachyura</taxon>
        <taxon>Portunoidea</taxon>
        <taxon>Portunidae</taxon>
        <taxon>Portuninae</taxon>
        <taxon>Portunus</taxon>
    </lineage>
</organism>
<keyword evidence="1" id="KW-0472">Membrane</keyword>
<keyword evidence="1" id="KW-0812">Transmembrane</keyword>
<keyword evidence="1" id="KW-1133">Transmembrane helix</keyword>